<dbReference type="AlphaFoldDB" id="A0A212QQN5"/>
<keyword evidence="1" id="KW-0812">Transmembrane</keyword>
<evidence type="ECO:0000256" key="1">
    <source>
        <dbReference type="SAM" id="Phobius"/>
    </source>
</evidence>
<dbReference type="Proteomes" id="UP000197065">
    <property type="component" value="Unassembled WGS sequence"/>
</dbReference>
<name>A0A212QQN5_9PROT</name>
<feature type="transmembrane region" description="Helical" evidence="1">
    <location>
        <begin position="36"/>
        <end position="58"/>
    </location>
</feature>
<dbReference type="GO" id="GO:0016020">
    <property type="term" value="C:membrane"/>
    <property type="evidence" value="ECO:0007669"/>
    <property type="project" value="InterPro"/>
</dbReference>
<keyword evidence="1" id="KW-1133">Transmembrane helix</keyword>
<dbReference type="RefSeq" id="WP_088560153.1">
    <property type="nucleotide sequence ID" value="NZ_FYEH01000002.1"/>
</dbReference>
<reference evidence="2 3" key="1">
    <citation type="submission" date="2017-06" db="EMBL/GenBank/DDBJ databases">
        <authorList>
            <person name="Kim H.J."/>
            <person name="Triplett B.A."/>
        </authorList>
    </citation>
    <scope>NUCLEOTIDE SEQUENCE [LARGE SCALE GENOMIC DNA]</scope>
    <source>
        <strain evidence="2 3">B29T1</strain>
    </source>
</reference>
<dbReference type="PIRSF" id="PIRSF038991">
    <property type="entry name" value="Protein_AbrB"/>
    <property type="match status" value="1"/>
</dbReference>
<keyword evidence="3" id="KW-1185">Reference proteome</keyword>
<sequence length="364" mass="38547">MRVPAIATWPRGARWAALLVVSLLLAYGLEQAGLPAALLLGPMFAGILLAVRGGAVAVPRVPYFMSQGVIGCLIASSITRGILLTFYADWPLFTGVVVTTLLLSALSGWLISRLRILPGTTAVWGSTPGGATAMVLMSASYGADPQLVAFMQYSRVLLVALTASLVARLWVDPHAMTAAPIVWFPPIEWRSGLELLLLVVVGAWLGRVLRLPAGPMLVPLVVGSCLNVLGLVMLDLPEWLLACSYMLVGWTIGLRFTGKSLRHAAHAMPQTLAATLILIAFCGALSWVLVQTVGLDPLTAYLATSPGGMDSVAIIAASSNVDMSFVMAFQTVRFVLVLMTGPALARLIARLVPPLPQPDEGPVH</sequence>
<dbReference type="OrthoDB" id="9809910at2"/>
<dbReference type="PANTHER" id="PTHR38457">
    <property type="entry name" value="REGULATOR ABRB-RELATED"/>
    <property type="match status" value="1"/>
</dbReference>
<protein>
    <recommendedName>
        <fullName evidence="4">Ammonia monooxygenase</fullName>
    </recommendedName>
</protein>
<dbReference type="InterPro" id="IPR017516">
    <property type="entry name" value="AbrB_dup"/>
</dbReference>
<feature type="transmembrane region" description="Helical" evidence="1">
    <location>
        <begin position="239"/>
        <end position="258"/>
    </location>
</feature>
<feature type="transmembrane region" description="Helical" evidence="1">
    <location>
        <begin position="123"/>
        <end position="141"/>
    </location>
</feature>
<dbReference type="PANTHER" id="PTHR38457:SF1">
    <property type="entry name" value="REGULATOR ABRB-RELATED"/>
    <property type="match status" value="1"/>
</dbReference>
<feature type="transmembrane region" description="Helical" evidence="1">
    <location>
        <begin position="12"/>
        <end position="29"/>
    </location>
</feature>
<feature type="transmembrane region" description="Helical" evidence="1">
    <location>
        <begin position="64"/>
        <end position="83"/>
    </location>
</feature>
<dbReference type="EMBL" id="FYEH01000002">
    <property type="protein sequence ID" value="SNB61642.1"/>
    <property type="molecule type" value="Genomic_DNA"/>
</dbReference>
<dbReference type="InterPro" id="IPR007820">
    <property type="entry name" value="AbrB_fam"/>
</dbReference>
<evidence type="ECO:0000313" key="2">
    <source>
        <dbReference type="EMBL" id="SNB61642.1"/>
    </source>
</evidence>
<feature type="transmembrane region" description="Helical" evidence="1">
    <location>
        <begin position="153"/>
        <end position="171"/>
    </location>
</feature>
<dbReference type="NCBIfam" id="TIGR03082">
    <property type="entry name" value="Gneg_AbrB_dup"/>
    <property type="match status" value="2"/>
</dbReference>
<organism evidence="2 3">
    <name type="scientific">Arboricoccus pini</name>
    <dbReference type="NCBI Taxonomy" id="1963835"/>
    <lineage>
        <taxon>Bacteria</taxon>
        <taxon>Pseudomonadati</taxon>
        <taxon>Pseudomonadota</taxon>
        <taxon>Alphaproteobacteria</taxon>
        <taxon>Geminicoccales</taxon>
        <taxon>Geminicoccaceae</taxon>
        <taxon>Arboricoccus</taxon>
    </lineage>
</organism>
<keyword evidence="1" id="KW-0472">Membrane</keyword>
<feature type="transmembrane region" description="Helical" evidence="1">
    <location>
        <begin position="191"/>
        <end position="209"/>
    </location>
</feature>
<accession>A0A212QQN5</accession>
<proteinExistence type="predicted"/>
<feature type="transmembrane region" description="Helical" evidence="1">
    <location>
        <begin position="90"/>
        <end position="111"/>
    </location>
</feature>
<dbReference type="GO" id="GO:0010468">
    <property type="term" value="P:regulation of gene expression"/>
    <property type="evidence" value="ECO:0007669"/>
    <property type="project" value="InterPro"/>
</dbReference>
<feature type="transmembrane region" description="Helical" evidence="1">
    <location>
        <begin position="270"/>
        <end position="290"/>
    </location>
</feature>
<evidence type="ECO:0000313" key="3">
    <source>
        <dbReference type="Proteomes" id="UP000197065"/>
    </source>
</evidence>
<evidence type="ECO:0008006" key="4">
    <source>
        <dbReference type="Google" id="ProtNLM"/>
    </source>
</evidence>
<gene>
    <name evidence="2" type="ORF">SAMN07250955_102310</name>
</gene>
<dbReference type="Pfam" id="PF05145">
    <property type="entry name" value="AbrB"/>
    <property type="match status" value="1"/>
</dbReference>